<accession>A0A2B7WLR5</accession>
<feature type="non-terminal residue" evidence="1">
    <location>
        <position position="89"/>
    </location>
</feature>
<feature type="non-terminal residue" evidence="1">
    <location>
        <position position="1"/>
    </location>
</feature>
<dbReference type="Proteomes" id="UP000224634">
    <property type="component" value="Unassembled WGS sequence"/>
</dbReference>
<sequence length="89" mass="10519">IKQRWIEEKSSSRKKIKLYNTWLPEMKEWIGGTKTDSWVAVDIAFINTAAYYRYIKKEESVTHFTSLNKINCFIKEKKSERKAIAGTEN</sequence>
<dbReference type="EMBL" id="PDNA01000321">
    <property type="protein sequence ID" value="PGG97447.1"/>
    <property type="molecule type" value="Genomic_DNA"/>
</dbReference>
<keyword evidence="2" id="KW-1185">Reference proteome</keyword>
<proteinExistence type="predicted"/>
<evidence type="ECO:0000313" key="2">
    <source>
        <dbReference type="Proteomes" id="UP000224634"/>
    </source>
</evidence>
<evidence type="ECO:0000313" key="1">
    <source>
        <dbReference type="EMBL" id="PGG97447.1"/>
    </source>
</evidence>
<gene>
    <name evidence="1" type="ORF">AJ80_09699</name>
</gene>
<comment type="caution">
    <text evidence="1">The sequence shown here is derived from an EMBL/GenBank/DDBJ whole genome shotgun (WGS) entry which is preliminary data.</text>
</comment>
<dbReference type="AlphaFoldDB" id="A0A2B7WLR5"/>
<reference evidence="1 2" key="1">
    <citation type="submission" date="2017-10" db="EMBL/GenBank/DDBJ databases">
        <title>Comparative genomics in systemic dimorphic fungi from Ajellomycetaceae.</title>
        <authorList>
            <person name="Munoz J.F."/>
            <person name="Mcewen J.G."/>
            <person name="Clay O.K."/>
            <person name="Cuomo C.A."/>
        </authorList>
    </citation>
    <scope>NUCLEOTIDE SEQUENCE [LARGE SCALE GENOMIC DNA]</scope>
    <source>
        <strain evidence="1 2">UAMH7299</strain>
    </source>
</reference>
<protein>
    <submittedName>
        <fullName evidence="1">Uncharacterized protein</fullName>
    </submittedName>
</protein>
<name>A0A2B7WLR5_POLH7</name>
<organism evidence="1 2">
    <name type="scientific">Polytolypa hystricis (strain UAMH7299)</name>
    <dbReference type="NCBI Taxonomy" id="1447883"/>
    <lineage>
        <taxon>Eukaryota</taxon>
        <taxon>Fungi</taxon>
        <taxon>Dikarya</taxon>
        <taxon>Ascomycota</taxon>
        <taxon>Pezizomycotina</taxon>
        <taxon>Eurotiomycetes</taxon>
        <taxon>Eurotiomycetidae</taxon>
        <taxon>Onygenales</taxon>
        <taxon>Onygenales incertae sedis</taxon>
        <taxon>Polytolypa</taxon>
    </lineage>
</organism>